<keyword evidence="1" id="KW-0812">Transmembrane</keyword>
<sequence>MSVFSQGKIVEGDETENIVVANEAEDVVIEDGAEDVVRVARFEYWDVKYEEIYVLNTHLYVKDLAAKSDSDATWIILEWDKTHHAVGPIAGDETENIVVANEAEDVVIEDGAEDVVRVARFEYWDVKYEEIYVLNTHLYVKDLAAKSDSDATWIILEWDKTHHAVGPIAGDETENIVVANEAEDVVIEDGAEDVVRVARFEYWDVKYEEIYVLNTHLYVKDLAAKSDSDATWIILEWDKTHHAVGPIAGDETENIVVANEAEDVVIEDGAEDVVRVARFEYWDVKYEEIYVLNTHLYVKDLAAKSDSDATWIILEWDKTHHAVGPIAGDETENIVVANEAEDVVIEDGAEDVVRVARFEYWDVKYEEIYVLNTHLYVKDLAAKSDSDATWIILEWDKTHHAVGPIAGDETENIVVANEAEDVVIEDGAEDVVRVARFEYWDVKYEEIYVLNTHLYVKDLAAKSDSDATWIILEWDKTHHAVGPIAGDEAENIVVANEAEDVVIEDGAEDVVRVARFEYWDVKYEEIYVLNTHLYVKDLAAKSDSDATWIILEWDKTHHAVGPIAGDEAEDVIVEDGTEGVVRVASFEYWDVKMLPLNEEVYVLNTHLCVKDLAAKSESDTTWIIIEWDKTHHAVAPVAGLLVGVILLLMVGVTKIIYLLLLQRNGRMIVANG</sequence>
<dbReference type="Gramene" id="Psat03G0574300-T1">
    <property type="protein sequence ID" value="KAI5431690.1"/>
    <property type="gene ID" value="KIW84_035743"/>
</dbReference>
<evidence type="ECO:0000256" key="1">
    <source>
        <dbReference type="SAM" id="Phobius"/>
    </source>
</evidence>
<accession>A0A9D5B632</accession>
<evidence type="ECO:0000313" key="2">
    <source>
        <dbReference type="EMBL" id="KAI5431690.1"/>
    </source>
</evidence>
<gene>
    <name evidence="2" type="ORF">KIW84_035743</name>
</gene>
<organism evidence="2 3">
    <name type="scientific">Pisum sativum</name>
    <name type="common">Garden pea</name>
    <name type="synonym">Lathyrus oleraceus</name>
    <dbReference type="NCBI Taxonomy" id="3888"/>
    <lineage>
        <taxon>Eukaryota</taxon>
        <taxon>Viridiplantae</taxon>
        <taxon>Streptophyta</taxon>
        <taxon>Embryophyta</taxon>
        <taxon>Tracheophyta</taxon>
        <taxon>Spermatophyta</taxon>
        <taxon>Magnoliopsida</taxon>
        <taxon>eudicotyledons</taxon>
        <taxon>Gunneridae</taxon>
        <taxon>Pentapetalae</taxon>
        <taxon>rosids</taxon>
        <taxon>fabids</taxon>
        <taxon>Fabales</taxon>
        <taxon>Fabaceae</taxon>
        <taxon>Papilionoideae</taxon>
        <taxon>50 kb inversion clade</taxon>
        <taxon>NPAAA clade</taxon>
        <taxon>Hologalegina</taxon>
        <taxon>IRL clade</taxon>
        <taxon>Fabeae</taxon>
        <taxon>Lathyrus</taxon>
    </lineage>
</organism>
<evidence type="ECO:0000313" key="3">
    <source>
        <dbReference type="Proteomes" id="UP001058974"/>
    </source>
</evidence>
<keyword evidence="1" id="KW-1133">Transmembrane helix</keyword>
<dbReference type="EMBL" id="JAMSHJ010000003">
    <property type="protein sequence ID" value="KAI5431690.1"/>
    <property type="molecule type" value="Genomic_DNA"/>
</dbReference>
<dbReference type="Proteomes" id="UP001058974">
    <property type="component" value="Chromosome 3"/>
</dbReference>
<dbReference type="AlphaFoldDB" id="A0A9D5B632"/>
<keyword evidence="1" id="KW-0472">Membrane</keyword>
<reference evidence="2 3" key="1">
    <citation type="journal article" date="2022" name="Nat. Genet.">
        <title>Improved pea reference genome and pan-genome highlight genomic features and evolutionary characteristics.</title>
        <authorList>
            <person name="Yang T."/>
            <person name="Liu R."/>
            <person name="Luo Y."/>
            <person name="Hu S."/>
            <person name="Wang D."/>
            <person name="Wang C."/>
            <person name="Pandey M.K."/>
            <person name="Ge S."/>
            <person name="Xu Q."/>
            <person name="Li N."/>
            <person name="Li G."/>
            <person name="Huang Y."/>
            <person name="Saxena R.K."/>
            <person name="Ji Y."/>
            <person name="Li M."/>
            <person name="Yan X."/>
            <person name="He Y."/>
            <person name="Liu Y."/>
            <person name="Wang X."/>
            <person name="Xiang C."/>
            <person name="Varshney R.K."/>
            <person name="Ding H."/>
            <person name="Gao S."/>
            <person name="Zong X."/>
        </authorList>
    </citation>
    <scope>NUCLEOTIDE SEQUENCE [LARGE SCALE GENOMIC DNA]</scope>
    <source>
        <strain evidence="2 3">cv. Zhongwan 6</strain>
    </source>
</reference>
<comment type="caution">
    <text evidence="2">The sequence shown here is derived from an EMBL/GenBank/DDBJ whole genome shotgun (WGS) entry which is preliminary data.</text>
</comment>
<protein>
    <submittedName>
        <fullName evidence="2">Uncharacterized protein</fullName>
    </submittedName>
</protein>
<feature type="transmembrane region" description="Helical" evidence="1">
    <location>
        <begin position="637"/>
        <end position="660"/>
    </location>
</feature>
<name>A0A9D5B632_PEA</name>
<proteinExistence type="predicted"/>
<keyword evidence="3" id="KW-1185">Reference proteome</keyword>